<dbReference type="AlphaFoldDB" id="A0A8J3Z3T4"/>
<dbReference type="Gene3D" id="3.40.50.300">
    <property type="entry name" value="P-loop containing nucleotide triphosphate hydrolases"/>
    <property type="match status" value="1"/>
</dbReference>
<evidence type="ECO:0000259" key="7">
    <source>
        <dbReference type="PROSITE" id="PS50943"/>
    </source>
</evidence>
<dbReference type="Gene3D" id="1.10.10.10">
    <property type="entry name" value="Winged helix-like DNA-binding domain superfamily/Winged helix DNA-binding domain"/>
    <property type="match status" value="1"/>
</dbReference>
<dbReference type="PANTHER" id="PTHR35807:SF1">
    <property type="entry name" value="TRANSCRIPTIONAL REGULATOR REDD"/>
    <property type="match status" value="1"/>
</dbReference>
<feature type="domain" description="OmpR/PhoB-type" evidence="8">
    <location>
        <begin position="75"/>
        <end position="178"/>
    </location>
</feature>
<dbReference type="InterPro" id="IPR002182">
    <property type="entry name" value="NB-ARC"/>
</dbReference>
<comment type="caution">
    <text evidence="9">The sequence shown here is derived from an EMBL/GenBank/DDBJ whole genome shotgun (WGS) entry which is preliminary data.</text>
</comment>
<gene>
    <name evidence="9" type="ORF">Vau01_022810</name>
</gene>
<organism evidence="9 10">
    <name type="scientific">Virgisporangium aurantiacum</name>
    <dbReference type="NCBI Taxonomy" id="175570"/>
    <lineage>
        <taxon>Bacteria</taxon>
        <taxon>Bacillati</taxon>
        <taxon>Actinomycetota</taxon>
        <taxon>Actinomycetes</taxon>
        <taxon>Micromonosporales</taxon>
        <taxon>Micromonosporaceae</taxon>
        <taxon>Virgisporangium</taxon>
    </lineage>
</organism>
<dbReference type="SMART" id="SM00862">
    <property type="entry name" value="Trans_reg_C"/>
    <property type="match status" value="1"/>
</dbReference>
<dbReference type="CDD" id="cd15831">
    <property type="entry name" value="BTAD"/>
    <property type="match status" value="1"/>
</dbReference>
<dbReference type="Pfam" id="PF00486">
    <property type="entry name" value="Trans_reg_C"/>
    <property type="match status" value="1"/>
</dbReference>
<feature type="domain" description="HTH cro/C1-type" evidence="7">
    <location>
        <begin position="2"/>
        <end position="57"/>
    </location>
</feature>
<dbReference type="SMART" id="SM00028">
    <property type="entry name" value="TPR"/>
    <property type="match status" value="3"/>
</dbReference>
<dbReference type="GO" id="GO:0006355">
    <property type="term" value="P:regulation of DNA-templated transcription"/>
    <property type="evidence" value="ECO:0007669"/>
    <property type="project" value="InterPro"/>
</dbReference>
<dbReference type="InterPro" id="IPR001387">
    <property type="entry name" value="Cro/C1-type_HTH"/>
</dbReference>
<dbReference type="InterPro" id="IPR016032">
    <property type="entry name" value="Sig_transdc_resp-reg_C-effctor"/>
</dbReference>
<dbReference type="Gene3D" id="1.25.40.10">
    <property type="entry name" value="Tetratricopeptide repeat domain"/>
    <property type="match status" value="3"/>
</dbReference>
<evidence type="ECO:0000256" key="3">
    <source>
        <dbReference type="ARBA" id="ARBA00023125"/>
    </source>
</evidence>
<protein>
    <submittedName>
        <fullName evidence="9">XRE family transcriptional regulator</fullName>
    </submittedName>
</protein>
<dbReference type="Pfam" id="PF03704">
    <property type="entry name" value="BTAD"/>
    <property type="match status" value="1"/>
</dbReference>
<proteinExistence type="inferred from homology"/>
<dbReference type="SUPFAM" id="SSF46894">
    <property type="entry name" value="C-terminal effector domain of the bipartite response regulators"/>
    <property type="match status" value="1"/>
</dbReference>
<dbReference type="InterPro" id="IPR027417">
    <property type="entry name" value="P-loop_NTPase"/>
</dbReference>
<dbReference type="InterPro" id="IPR001867">
    <property type="entry name" value="OmpR/PhoB-type_DNA-bd"/>
</dbReference>
<evidence type="ECO:0000256" key="1">
    <source>
        <dbReference type="ARBA" id="ARBA00005820"/>
    </source>
</evidence>
<dbReference type="Pfam" id="PF13560">
    <property type="entry name" value="HTH_31"/>
    <property type="match status" value="1"/>
</dbReference>
<evidence type="ECO:0000256" key="4">
    <source>
        <dbReference type="ARBA" id="ARBA00023163"/>
    </source>
</evidence>
<dbReference type="Proteomes" id="UP000612585">
    <property type="component" value="Unassembled WGS sequence"/>
</dbReference>
<feature type="region of interest" description="Disordered" evidence="6">
    <location>
        <begin position="329"/>
        <end position="384"/>
    </location>
</feature>
<keyword evidence="10" id="KW-1185">Reference proteome</keyword>
<evidence type="ECO:0000256" key="6">
    <source>
        <dbReference type="SAM" id="MobiDB-lite"/>
    </source>
</evidence>
<dbReference type="CDD" id="cd00093">
    <property type="entry name" value="HTH_XRE"/>
    <property type="match status" value="1"/>
</dbReference>
<dbReference type="InterPro" id="IPR036388">
    <property type="entry name" value="WH-like_DNA-bd_sf"/>
</dbReference>
<dbReference type="SUPFAM" id="SSF48452">
    <property type="entry name" value="TPR-like"/>
    <property type="match status" value="2"/>
</dbReference>
<dbReference type="SUPFAM" id="SSF52540">
    <property type="entry name" value="P-loop containing nucleoside triphosphate hydrolases"/>
    <property type="match status" value="1"/>
</dbReference>
<evidence type="ECO:0000256" key="5">
    <source>
        <dbReference type="PROSITE-ProRule" id="PRU01091"/>
    </source>
</evidence>
<dbReference type="InterPro" id="IPR011990">
    <property type="entry name" value="TPR-like_helical_dom_sf"/>
</dbReference>
<dbReference type="GO" id="GO:0000160">
    <property type="term" value="P:phosphorelay signal transduction system"/>
    <property type="evidence" value="ECO:0007669"/>
    <property type="project" value="InterPro"/>
</dbReference>
<dbReference type="PROSITE" id="PS51755">
    <property type="entry name" value="OMPR_PHOB"/>
    <property type="match status" value="1"/>
</dbReference>
<dbReference type="InterPro" id="IPR019734">
    <property type="entry name" value="TPR_rpt"/>
</dbReference>
<evidence type="ECO:0000256" key="2">
    <source>
        <dbReference type="ARBA" id="ARBA00023015"/>
    </source>
</evidence>
<keyword evidence="4" id="KW-0804">Transcription</keyword>
<sequence>MVRRYRFRAGLTQSELARRAGVSERSLRYLEQGQVSRPQAVSVDRLARALDLADADRGALVCAAEPVAGIPARREPVPATDQLRMGVLGPLVVHRGTAVVDIGSTRLRTLLGLLALQPRVPVSAGDLIDVLWDEPPRTCRELVHTYVRQLRQLLEPARSPRAPAELLQRTRVGYRLQVPPGGIDTDVFDDLLARTRTAGGPEPARDLYRQAEALWRGPVLADATDRLRQHPAAVGLGVRRLSAVLEHADLSLAAGHGDEVIEPLRVLSSADPLHEGLAARLMLAYAGCGQQAAALELFESVRTRLDDELGVRPGEELREAHLRLLRGECVQRVPGPPGTSRTVRPRSSDASPASPRPAPAPRGTVSPAQLPADVPGFTGRDSHLRHLDRDHHAGVTVITGMGGVGKTALAVHWAHQARDRYPDGQLYVNLGGHSGGEPMPVLTALAGFLQALGVQADQVPAEPAPAAALYRSLLAGRRVLILLDNAACADQVRPLLPGDPRVRVLVTSRERLTGLVAREGADALPVDGLTPAETYALLATMLGAERVAAEADAAVRLAAACGYLPLALRIAAANLAGRSGTAIADHVDRLDAGDRLTALAVAGDPDTAVRATFAMSYQGADPAERVMFRRLGLVPGPDITAAAAADLTGQSPARARAVLDRLSARHLLQELTPGRYSLHDLLRLYATELAHTTDDPETRTRALAGLVAHYLTGARSVCHLVYRNLLHLPAGADDRSPAAPGAPTDFETPERALDWLDAERANVVEMIRHRAASGSPDAWLLADPVFGYFRVRARHLDWQAVAEVALRAARVGGNTHAQAQAELNLGCVSEALGRYDAAARHYRDAHDLAGAAGWPDCQGVALNNLGSVHWARGDVPGTVEQLNRALVLHERAGRRAGIAVTLANLAVAQLELARDPAGGPQPAALARAHLRRARAMHQDIGDRRNESDTVRVLALVELAAGQPGAALPLAEHAVALAREIGDRRFEALSVSALGLVRAHLGDRAALELAIRAESLARELDEDRLTASVLTDHAGALQRLGETEGARSTARQALETARRAGVQIVARRAVAILSTIDRHGSGTTTASVPPIRTACRQ</sequence>
<feature type="DNA-binding region" description="OmpR/PhoB-type" evidence="5">
    <location>
        <begin position="75"/>
        <end position="178"/>
    </location>
</feature>
<dbReference type="InterPro" id="IPR005158">
    <property type="entry name" value="BTAD"/>
</dbReference>
<dbReference type="RefSeq" id="WP_203990358.1">
    <property type="nucleotide sequence ID" value="NZ_BOPG01000012.1"/>
</dbReference>
<dbReference type="SUPFAM" id="SSF47413">
    <property type="entry name" value="lambda repressor-like DNA-binding domains"/>
    <property type="match status" value="1"/>
</dbReference>
<dbReference type="GO" id="GO:0043531">
    <property type="term" value="F:ADP binding"/>
    <property type="evidence" value="ECO:0007669"/>
    <property type="project" value="InterPro"/>
</dbReference>
<evidence type="ECO:0000313" key="10">
    <source>
        <dbReference type="Proteomes" id="UP000612585"/>
    </source>
</evidence>
<dbReference type="PRINTS" id="PR00364">
    <property type="entry name" value="DISEASERSIST"/>
</dbReference>
<dbReference type="InterPro" id="IPR051677">
    <property type="entry name" value="AfsR-DnrI-RedD_regulator"/>
</dbReference>
<comment type="similarity">
    <text evidence="1">Belongs to the AfsR/DnrI/RedD regulatory family.</text>
</comment>
<dbReference type="EMBL" id="BOPG01000012">
    <property type="protein sequence ID" value="GIJ54765.1"/>
    <property type="molecule type" value="Genomic_DNA"/>
</dbReference>
<dbReference type="PANTHER" id="PTHR35807">
    <property type="entry name" value="TRANSCRIPTIONAL REGULATOR REDD-RELATED"/>
    <property type="match status" value="1"/>
</dbReference>
<dbReference type="GO" id="GO:0003677">
    <property type="term" value="F:DNA binding"/>
    <property type="evidence" value="ECO:0007669"/>
    <property type="project" value="UniProtKB-UniRule"/>
</dbReference>
<keyword evidence="2" id="KW-0805">Transcription regulation</keyword>
<dbReference type="InterPro" id="IPR010982">
    <property type="entry name" value="Lambda_DNA-bd_dom_sf"/>
</dbReference>
<dbReference type="PROSITE" id="PS50943">
    <property type="entry name" value="HTH_CROC1"/>
    <property type="match status" value="1"/>
</dbReference>
<evidence type="ECO:0000259" key="8">
    <source>
        <dbReference type="PROSITE" id="PS51755"/>
    </source>
</evidence>
<reference evidence="9" key="1">
    <citation type="submission" date="2021-01" db="EMBL/GenBank/DDBJ databases">
        <title>Whole genome shotgun sequence of Virgisporangium aurantiacum NBRC 16421.</title>
        <authorList>
            <person name="Komaki H."/>
            <person name="Tamura T."/>
        </authorList>
    </citation>
    <scope>NUCLEOTIDE SEQUENCE</scope>
    <source>
        <strain evidence="9">NBRC 16421</strain>
    </source>
</reference>
<dbReference type="SMART" id="SM00530">
    <property type="entry name" value="HTH_XRE"/>
    <property type="match status" value="1"/>
</dbReference>
<keyword evidence="3 5" id="KW-0238">DNA-binding</keyword>
<dbReference type="SMART" id="SM01043">
    <property type="entry name" value="BTAD"/>
    <property type="match status" value="1"/>
</dbReference>
<name>A0A8J3Z3T4_9ACTN</name>
<accession>A0A8J3Z3T4</accession>
<evidence type="ECO:0000313" key="9">
    <source>
        <dbReference type="EMBL" id="GIJ54765.1"/>
    </source>
</evidence>
<dbReference type="Gene3D" id="1.10.260.40">
    <property type="entry name" value="lambda repressor-like DNA-binding domains"/>
    <property type="match status" value="1"/>
</dbReference>
<dbReference type="Pfam" id="PF00931">
    <property type="entry name" value="NB-ARC"/>
    <property type="match status" value="1"/>
</dbReference>